<proteinExistence type="inferred from homology"/>
<dbReference type="FunFam" id="2.40.30.10:FF:000020">
    <property type="entry name" value="Translation elongation factor EF-1"/>
    <property type="match status" value="1"/>
</dbReference>
<sequence>MADSWEEAAEEQIVMKPAQQQPAPTAGLNPNARTFAFNPGASSWTPGRGASADTHREPADNGPSAAAEAATQQMQDLKVNGPSSSQLAPDKTTPGRPAAPAPAPAPTPPSSSAAVADAPSQQAQAAVHEETDDEEDDEEARAKREEELKRIYEELSKADDREHLNIVFIGHVDAGKSTTGGQILYLTGGVDQRTIEKYEKEAKDKNRESWYMAYIMDTNEEERAKGKTVEVGRAQFTTAKKRYTILDAPGHKNYVPNMISGASQADVGVLVIAARKGEFETGFERGGQTREHAQLAKTLGVAKLIVAINKMDDSSVAGPNGEWSEERFTEIVNGLTPFLKGCGYNPKRDLVFLPISGLLGVNIKGRVSPKLAPWYKGGTLFEVLDNVEPMKRDPLAPFRMSIMDRYREMGTIAMGKSEAGIVRKNDRLYVMPNKVPVQVTMIRRDDVEVEAAKGGENLQLRLTGIEETEISPGFVLCSRHNPVPTVTYFEAQLQILDLLEHKAIFSAGYKAILHIHSLVEECEITKLLAQIDPKTKTKKSVKFVKSNSAAMVLIAVEKAICVEKFDTVPQLGRFTLRDEGRTIAIGKITKLPKSLKAGDEVAAAK</sequence>
<dbReference type="PROSITE" id="PS00301">
    <property type="entry name" value="G_TR_1"/>
    <property type="match status" value="1"/>
</dbReference>
<evidence type="ECO:0000256" key="2">
    <source>
        <dbReference type="ARBA" id="ARBA00004496"/>
    </source>
</evidence>
<comment type="function">
    <text evidence="1">This protein promotes the GTP-dependent binding of aminoacyl-tRNA to the A-site of ribosomes during protein biosynthesis.</text>
</comment>
<dbReference type="Proteomes" id="UP001489004">
    <property type="component" value="Unassembled WGS sequence"/>
</dbReference>
<comment type="subcellular location">
    <subcellularLocation>
        <location evidence="2">Cytoplasm</location>
    </subcellularLocation>
</comment>
<evidence type="ECO:0000256" key="5">
    <source>
        <dbReference type="ARBA" id="ARBA00022741"/>
    </source>
</evidence>
<gene>
    <name evidence="9" type="ORF">WJX72_004968</name>
</gene>
<dbReference type="InterPro" id="IPR009000">
    <property type="entry name" value="Transl_B-barrel_sf"/>
</dbReference>
<keyword evidence="10" id="KW-1185">Reference proteome</keyword>
<evidence type="ECO:0000313" key="10">
    <source>
        <dbReference type="Proteomes" id="UP001489004"/>
    </source>
</evidence>
<feature type="compositionally biased region" description="Low complexity" evidence="7">
    <location>
        <begin position="110"/>
        <end position="126"/>
    </location>
</feature>
<dbReference type="InterPro" id="IPR009001">
    <property type="entry name" value="Transl_elong_EF1A/Init_IF2_C"/>
</dbReference>
<dbReference type="InterPro" id="IPR031157">
    <property type="entry name" value="G_TR_CS"/>
</dbReference>
<dbReference type="InterPro" id="IPR050100">
    <property type="entry name" value="TRAFAC_GTPase_members"/>
</dbReference>
<dbReference type="InterPro" id="IPR000795">
    <property type="entry name" value="T_Tr_GTP-bd_dom"/>
</dbReference>
<dbReference type="FunFam" id="3.40.50.300:FF:001202">
    <property type="entry name" value="Translation elongation factor EF-1 subunit alpha"/>
    <property type="match status" value="1"/>
</dbReference>
<dbReference type="CDD" id="cd03704">
    <property type="entry name" value="eRF3_C_III"/>
    <property type="match status" value="1"/>
</dbReference>
<feature type="compositionally biased region" description="Pro residues" evidence="7">
    <location>
        <begin position="97"/>
        <end position="109"/>
    </location>
</feature>
<dbReference type="SUPFAM" id="SSF50447">
    <property type="entry name" value="Translation proteins"/>
    <property type="match status" value="1"/>
</dbReference>
<feature type="region of interest" description="Disordered" evidence="7">
    <location>
        <begin position="1"/>
        <end position="144"/>
    </location>
</feature>
<comment type="caution">
    <text evidence="9">The sequence shown here is derived from an EMBL/GenBank/DDBJ whole genome shotgun (WGS) entry which is preliminary data.</text>
</comment>
<comment type="similarity">
    <text evidence="3">Belongs to the TRAFAC class translation factor GTPase superfamily. Classic translation factor GTPase family. EF-Tu/EF-1A subfamily.</text>
</comment>
<keyword evidence="4" id="KW-0963">Cytoplasm</keyword>
<dbReference type="PRINTS" id="PR00315">
    <property type="entry name" value="ELONGATNFCT"/>
</dbReference>
<dbReference type="SUPFAM" id="SSF50465">
    <property type="entry name" value="EF-Tu/eEF-1alpha/eIF2-gamma C-terminal domain"/>
    <property type="match status" value="1"/>
</dbReference>
<accession>A0AAW1QF13</accession>
<dbReference type="CDD" id="cd01883">
    <property type="entry name" value="EF1_alpha"/>
    <property type="match status" value="1"/>
</dbReference>
<dbReference type="CDD" id="cd04089">
    <property type="entry name" value="eRF3_II"/>
    <property type="match status" value="1"/>
</dbReference>
<dbReference type="GO" id="GO:0005525">
    <property type="term" value="F:GTP binding"/>
    <property type="evidence" value="ECO:0007669"/>
    <property type="project" value="UniProtKB-KW"/>
</dbReference>
<dbReference type="Pfam" id="PF00009">
    <property type="entry name" value="GTP_EFTU"/>
    <property type="match status" value="1"/>
</dbReference>
<dbReference type="Gene3D" id="2.40.30.10">
    <property type="entry name" value="Translation factors"/>
    <property type="match status" value="2"/>
</dbReference>
<keyword evidence="5" id="KW-0547">Nucleotide-binding</keyword>
<keyword evidence="6" id="KW-0342">GTP-binding</keyword>
<dbReference type="Gene3D" id="3.40.50.300">
    <property type="entry name" value="P-loop containing nucleotide triphosphate hydrolases"/>
    <property type="match status" value="1"/>
</dbReference>
<evidence type="ECO:0000256" key="4">
    <source>
        <dbReference type="ARBA" id="ARBA00022490"/>
    </source>
</evidence>
<dbReference type="GO" id="GO:0005737">
    <property type="term" value="C:cytoplasm"/>
    <property type="evidence" value="ECO:0007669"/>
    <property type="project" value="UniProtKB-SubCell"/>
</dbReference>
<reference evidence="9 10" key="1">
    <citation type="journal article" date="2024" name="Nat. Commun.">
        <title>Phylogenomics reveals the evolutionary origins of lichenization in chlorophyte algae.</title>
        <authorList>
            <person name="Puginier C."/>
            <person name="Libourel C."/>
            <person name="Otte J."/>
            <person name="Skaloud P."/>
            <person name="Haon M."/>
            <person name="Grisel S."/>
            <person name="Petersen M."/>
            <person name="Berrin J.G."/>
            <person name="Delaux P.M."/>
            <person name="Dal Grande F."/>
            <person name="Keller J."/>
        </authorList>
    </citation>
    <scope>NUCLEOTIDE SEQUENCE [LARGE SCALE GENOMIC DNA]</scope>
    <source>
        <strain evidence="9 10">SAG 2043</strain>
    </source>
</reference>
<evidence type="ECO:0000256" key="6">
    <source>
        <dbReference type="ARBA" id="ARBA00023134"/>
    </source>
</evidence>
<dbReference type="Pfam" id="PF22594">
    <property type="entry name" value="GTP-eEF1A_C"/>
    <property type="match status" value="1"/>
</dbReference>
<protein>
    <recommendedName>
        <fullName evidence="8">Tr-type G domain-containing protein</fullName>
    </recommendedName>
</protein>
<dbReference type="AlphaFoldDB" id="A0AAW1QF13"/>
<dbReference type="SUPFAM" id="SSF52540">
    <property type="entry name" value="P-loop containing nucleoside triphosphate hydrolases"/>
    <property type="match status" value="1"/>
</dbReference>
<dbReference type="InterPro" id="IPR054696">
    <property type="entry name" value="GTP-eEF1A_C"/>
</dbReference>
<dbReference type="InterPro" id="IPR027417">
    <property type="entry name" value="P-loop_NTPase"/>
</dbReference>
<feature type="compositionally biased region" description="Acidic residues" evidence="7">
    <location>
        <begin position="130"/>
        <end position="139"/>
    </location>
</feature>
<name>A0AAW1QF13_9CHLO</name>
<feature type="compositionally biased region" description="Acidic residues" evidence="7">
    <location>
        <begin position="1"/>
        <end position="10"/>
    </location>
</feature>
<organism evidence="9 10">
    <name type="scientific">[Myrmecia] bisecta</name>
    <dbReference type="NCBI Taxonomy" id="41462"/>
    <lineage>
        <taxon>Eukaryota</taxon>
        <taxon>Viridiplantae</taxon>
        <taxon>Chlorophyta</taxon>
        <taxon>core chlorophytes</taxon>
        <taxon>Trebouxiophyceae</taxon>
        <taxon>Trebouxiales</taxon>
        <taxon>Trebouxiaceae</taxon>
        <taxon>Myrmecia</taxon>
    </lineage>
</organism>
<feature type="domain" description="Tr-type G" evidence="8">
    <location>
        <begin position="161"/>
        <end position="395"/>
    </location>
</feature>
<dbReference type="GO" id="GO:0003924">
    <property type="term" value="F:GTPase activity"/>
    <property type="evidence" value="ECO:0007669"/>
    <property type="project" value="InterPro"/>
</dbReference>
<evidence type="ECO:0000313" key="9">
    <source>
        <dbReference type="EMBL" id="KAK9819999.1"/>
    </source>
</evidence>
<dbReference type="PANTHER" id="PTHR23115">
    <property type="entry name" value="TRANSLATION FACTOR"/>
    <property type="match status" value="1"/>
</dbReference>
<evidence type="ECO:0000259" key="8">
    <source>
        <dbReference type="PROSITE" id="PS51722"/>
    </source>
</evidence>
<evidence type="ECO:0000256" key="3">
    <source>
        <dbReference type="ARBA" id="ARBA00007249"/>
    </source>
</evidence>
<dbReference type="EMBL" id="JALJOR010000003">
    <property type="protein sequence ID" value="KAK9819999.1"/>
    <property type="molecule type" value="Genomic_DNA"/>
</dbReference>
<feature type="compositionally biased region" description="Polar residues" evidence="7">
    <location>
        <begin position="70"/>
        <end position="87"/>
    </location>
</feature>
<dbReference type="PROSITE" id="PS51722">
    <property type="entry name" value="G_TR_2"/>
    <property type="match status" value="1"/>
</dbReference>
<evidence type="ECO:0000256" key="1">
    <source>
        <dbReference type="ARBA" id="ARBA00003982"/>
    </source>
</evidence>
<evidence type="ECO:0000256" key="7">
    <source>
        <dbReference type="SAM" id="MobiDB-lite"/>
    </source>
</evidence>